<accession>A0ABR9HF48</accession>
<evidence type="ECO:0000256" key="1">
    <source>
        <dbReference type="SAM" id="MobiDB-lite"/>
    </source>
</evidence>
<dbReference type="Pfam" id="PF01844">
    <property type="entry name" value="HNH"/>
    <property type="match status" value="1"/>
</dbReference>
<protein>
    <submittedName>
        <fullName evidence="3">5-methylcytosine-specific restriction protein A</fullName>
        <ecNumber evidence="3">3.1.21.-</ecNumber>
    </submittedName>
</protein>
<evidence type="ECO:0000313" key="4">
    <source>
        <dbReference type="Proteomes" id="UP000598217"/>
    </source>
</evidence>
<keyword evidence="3" id="KW-0378">Hydrolase</keyword>
<dbReference type="InterPro" id="IPR003615">
    <property type="entry name" value="HNH_nuc"/>
</dbReference>
<dbReference type="GO" id="GO:0016787">
    <property type="term" value="F:hydrolase activity"/>
    <property type="evidence" value="ECO:0007669"/>
    <property type="project" value="UniProtKB-KW"/>
</dbReference>
<reference evidence="3 4" key="1">
    <citation type="submission" date="2020-10" db="EMBL/GenBank/DDBJ databases">
        <title>Sequencing the genomes of 1000 actinobacteria strains.</title>
        <authorList>
            <person name="Klenk H.-P."/>
        </authorList>
    </citation>
    <scope>NUCLEOTIDE SEQUENCE [LARGE SCALE GENOMIC DNA]</scope>
    <source>
        <strain evidence="3 4">DSM 45157</strain>
    </source>
</reference>
<feature type="domain" description="HNH nuclease" evidence="2">
    <location>
        <begin position="254"/>
        <end position="306"/>
    </location>
</feature>
<keyword evidence="4" id="KW-1185">Reference proteome</keyword>
<dbReference type="CDD" id="cd00085">
    <property type="entry name" value="HNHc"/>
    <property type="match status" value="1"/>
</dbReference>
<comment type="caution">
    <text evidence="3">The sequence shown here is derived from an EMBL/GenBank/DDBJ whole genome shotgun (WGS) entry which is preliminary data.</text>
</comment>
<dbReference type="InterPro" id="IPR002711">
    <property type="entry name" value="HNH"/>
</dbReference>
<name>A0ABR9HF48_9ACTN</name>
<dbReference type="InterPro" id="IPR058807">
    <property type="entry name" value="ScoMcrA_N"/>
</dbReference>
<dbReference type="Gene3D" id="1.10.30.50">
    <property type="match status" value="1"/>
</dbReference>
<dbReference type="EMBL" id="JADBDY010000001">
    <property type="protein sequence ID" value="MBE1457655.1"/>
    <property type="molecule type" value="Genomic_DNA"/>
</dbReference>
<gene>
    <name evidence="3" type="ORF">H4W79_001869</name>
</gene>
<dbReference type="Proteomes" id="UP000598217">
    <property type="component" value="Unassembled WGS sequence"/>
</dbReference>
<dbReference type="RefSeq" id="WP_191271222.1">
    <property type="nucleotide sequence ID" value="NZ_BMXJ01000004.1"/>
</dbReference>
<dbReference type="EC" id="3.1.21.-" evidence="3"/>
<sequence>MGLSDITRTAVLQAIQECDTLGRTDFLQRYGFKEARSYLLEYEGRTYDSKAVVGVAHKFVSGRALESSEFSGGEQHVGRLLRDLDFQVRFLRDPPWEQDEIILACALVVDNGWKELRSGDAGVTELSALLRRLPLHPVSARSDAFRSPHSVSRKTTDLATSRPGYTGAATKGGKLDKEVVRAFWEEPERMTAAAARIRALSGEFEEQLPVDDSVEGEEFSAVEGRLLLRAHRSRERDPKLRRARIDQVRKKGLPVACEVCEFDFGRFYGERGQGYIECHHVVPLHHIGESRTRPEDLALLCSNCHRMIHRSKDWITPEELRAVVGRQQR</sequence>
<feature type="region of interest" description="Disordered" evidence="1">
    <location>
        <begin position="144"/>
        <end position="171"/>
    </location>
</feature>
<proteinExistence type="predicted"/>
<evidence type="ECO:0000313" key="3">
    <source>
        <dbReference type="EMBL" id="MBE1457655.1"/>
    </source>
</evidence>
<dbReference type="SMART" id="SM00507">
    <property type="entry name" value="HNHc"/>
    <property type="match status" value="1"/>
</dbReference>
<dbReference type="Pfam" id="PF26345">
    <property type="entry name" value="ScoMcrA_N"/>
    <property type="match status" value="1"/>
</dbReference>
<evidence type="ECO:0000259" key="2">
    <source>
        <dbReference type="SMART" id="SM00507"/>
    </source>
</evidence>
<organism evidence="3 4">
    <name type="scientific">Nocardiopsis terrae</name>
    <dbReference type="NCBI Taxonomy" id="372655"/>
    <lineage>
        <taxon>Bacteria</taxon>
        <taxon>Bacillati</taxon>
        <taxon>Actinomycetota</taxon>
        <taxon>Actinomycetes</taxon>
        <taxon>Streptosporangiales</taxon>
        <taxon>Nocardiopsidaceae</taxon>
        <taxon>Nocardiopsis</taxon>
    </lineage>
</organism>